<dbReference type="InterPro" id="IPR018911">
    <property type="entry name" value="Gmad2_Ig-like_dom"/>
</dbReference>
<organism evidence="4 5">
    <name type="scientific">Micromonospora coxensis</name>
    <dbReference type="NCBI Taxonomy" id="356852"/>
    <lineage>
        <taxon>Bacteria</taxon>
        <taxon>Bacillati</taxon>
        <taxon>Actinomycetota</taxon>
        <taxon>Actinomycetes</taxon>
        <taxon>Micromonosporales</taxon>
        <taxon>Micromonosporaceae</taxon>
        <taxon>Micromonospora</taxon>
    </lineage>
</organism>
<evidence type="ECO:0000313" key="4">
    <source>
        <dbReference type="EMBL" id="SCG41065.1"/>
    </source>
</evidence>
<dbReference type="SMART" id="SM00909">
    <property type="entry name" value="Germane"/>
    <property type="match status" value="1"/>
</dbReference>
<evidence type="ECO:0000313" key="5">
    <source>
        <dbReference type="Proteomes" id="UP000198215"/>
    </source>
</evidence>
<feature type="compositionally biased region" description="Pro residues" evidence="1">
    <location>
        <begin position="31"/>
        <end position="52"/>
    </location>
</feature>
<gene>
    <name evidence="4" type="ORF">GA0070614_0820</name>
</gene>
<reference evidence="5" key="1">
    <citation type="submission" date="2016-06" db="EMBL/GenBank/DDBJ databases">
        <authorList>
            <person name="Varghese N."/>
            <person name="Submissions Spin"/>
        </authorList>
    </citation>
    <scope>NUCLEOTIDE SEQUENCE [LARGE SCALE GENOMIC DNA]</scope>
    <source>
        <strain evidence="5">DSM 45161</strain>
    </source>
</reference>
<feature type="chain" id="PRO_5008717342" evidence="2">
    <location>
        <begin position="22"/>
        <end position="301"/>
    </location>
</feature>
<dbReference type="EMBL" id="LT607753">
    <property type="protein sequence ID" value="SCG41065.1"/>
    <property type="molecule type" value="Genomic_DNA"/>
</dbReference>
<feature type="signal peptide" evidence="2">
    <location>
        <begin position="1"/>
        <end position="21"/>
    </location>
</feature>
<dbReference type="AlphaFoldDB" id="A0A1C5H4V7"/>
<dbReference type="Pfam" id="PF10646">
    <property type="entry name" value="Germane"/>
    <property type="match status" value="1"/>
</dbReference>
<dbReference type="Proteomes" id="UP000198215">
    <property type="component" value="Chromosome I"/>
</dbReference>
<evidence type="ECO:0000256" key="1">
    <source>
        <dbReference type="SAM" id="MobiDB-lite"/>
    </source>
</evidence>
<name>A0A1C5H4V7_9ACTN</name>
<evidence type="ECO:0000259" key="3">
    <source>
        <dbReference type="SMART" id="SM00909"/>
    </source>
</evidence>
<sequence>MSRAAALLTALVLLLTGCADARSGTLGPAPTAAPPGSPPTGAPVAVPSPPTGTPAGPTRTARPAPPPASTRSATPAPTGSVTVQLWFTRDRTLTPTRRTRPATVATSRLALDELATGPTAAEAAAGLATLVPPGIEVVRVADGTATIAAHPSLADTDTPTVRLRRAQIVWTLTQFPTVRRVAFTDPDVVLGRADLADVLAPILVTEPTVGQRVGTPVTVAGTADVYEATVSIRILDATGRVVGAGFTTATCGSGCRGDYRAGIAYRLPRAGPGTVEVYEVSPEDGSRTHLVSVAVTLAATG</sequence>
<feature type="compositionally biased region" description="Low complexity" evidence="1">
    <location>
        <begin position="69"/>
        <end position="80"/>
    </location>
</feature>
<keyword evidence="2" id="KW-0732">Signal</keyword>
<dbReference type="InterPro" id="IPR019606">
    <property type="entry name" value="GerMN"/>
</dbReference>
<protein>
    <submittedName>
        <fullName evidence="4">Sporulation and spore germination</fullName>
    </submittedName>
</protein>
<feature type="region of interest" description="Disordered" evidence="1">
    <location>
        <begin position="26"/>
        <end position="81"/>
    </location>
</feature>
<feature type="domain" description="GerMN" evidence="3">
    <location>
        <begin position="107"/>
        <end position="191"/>
    </location>
</feature>
<keyword evidence="5" id="KW-1185">Reference proteome</keyword>
<evidence type="ECO:0000256" key="2">
    <source>
        <dbReference type="SAM" id="SignalP"/>
    </source>
</evidence>
<dbReference type="RefSeq" id="WP_088974707.1">
    <property type="nucleotide sequence ID" value="NZ_LT607753.1"/>
</dbReference>
<dbReference type="OrthoDB" id="4720181at2"/>
<dbReference type="PROSITE" id="PS51257">
    <property type="entry name" value="PROKAR_LIPOPROTEIN"/>
    <property type="match status" value="1"/>
</dbReference>
<feature type="compositionally biased region" description="Low complexity" evidence="1">
    <location>
        <begin position="53"/>
        <end position="62"/>
    </location>
</feature>
<dbReference type="Pfam" id="PF10648">
    <property type="entry name" value="Gmad2"/>
    <property type="match status" value="1"/>
</dbReference>
<accession>A0A1C5H4V7</accession>
<proteinExistence type="predicted"/>